<name>A0AAP6GE01_AERME</name>
<dbReference type="Proteomes" id="UP001285835">
    <property type="component" value="Unassembled WGS sequence"/>
</dbReference>
<dbReference type="AlphaFoldDB" id="A0AAP6GE01"/>
<organism evidence="1 2">
    <name type="scientific">Aeromonas media</name>
    <dbReference type="NCBI Taxonomy" id="651"/>
    <lineage>
        <taxon>Bacteria</taxon>
        <taxon>Pseudomonadati</taxon>
        <taxon>Pseudomonadota</taxon>
        <taxon>Gammaproteobacteria</taxon>
        <taxon>Aeromonadales</taxon>
        <taxon>Aeromonadaceae</taxon>
        <taxon>Aeromonas</taxon>
    </lineage>
</organism>
<protein>
    <submittedName>
        <fullName evidence="1">Uncharacterized protein</fullName>
    </submittedName>
</protein>
<gene>
    <name evidence="1" type="ORF">SJS82_16010</name>
</gene>
<comment type="caution">
    <text evidence="1">The sequence shown here is derived from an EMBL/GenBank/DDBJ whole genome shotgun (WGS) entry which is preliminary data.</text>
</comment>
<evidence type="ECO:0000313" key="2">
    <source>
        <dbReference type="Proteomes" id="UP001285835"/>
    </source>
</evidence>
<dbReference type="RefSeq" id="WP_265435219.1">
    <property type="nucleotide sequence ID" value="NZ_JAOXCH010000003.1"/>
</dbReference>
<sequence length="57" mass="6769">MTSWIMWEIWWSRMWGEDARALSHDEQEEVAYEPSRLPAELIAQGKPVRPHPPRPRG</sequence>
<accession>A0AAP6GE01</accession>
<proteinExistence type="predicted"/>
<dbReference type="EMBL" id="JAWZXF010000016">
    <property type="protein sequence ID" value="MDX7923431.1"/>
    <property type="molecule type" value="Genomic_DNA"/>
</dbReference>
<evidence type="ECO:0000313" key="1">
    <source>
        <dbReference type="EMBL" id="MDX7923431.1"/>
    </source>
</evidence>
<reference evidence="1" key="1">
    <citation type="submission" date="2023-11" db="EMBL/GenBank/DDBJ databases">
        <title>WGS of Aeromonas in Northern Israel.</title>
        <authorList>
            <person name="Hershko Y."/>
        </authorList>
    </citation>
    <scope>NUCLEOTIDE SEQUENCE</scope>
    <source>
        <strain evidence="1">02297</strain>
    </source>
</reference>